<evidence type="ECO:0000256" key="2">
    <source>
        <dbReference type="SAM" id="SignalP"/>
    </source>
</evidence>
<feature type="region of interest" description="Disordered" evidence="1">
    <location>
        <begin position="123"/>
        <end position="166"/>
    </location>
</feature>
<feature type="compositionally biased region" description="Gly residues" evidence="1">
    <location>
        <begin position="145"/>
        <end position="166"/>
    </location>
</feature>
<keyword evidence="2" id="KW-0732">Signal</keyword>
<protein>
    <recommendedName>
        <fullName evidence="5">DUF1190 domain-containing protein</fullName>
    </recommendedName>
</protein>
<evidence type="ECO:0000313" key="3">
    <source>
        <dbReference type="EMBL" id="EQL02561.1"/>
    </source>
</evidence>
<dbReference type="AlphaFoldDB" id="T5AJI0"/>
<sequence length="166" mass="16523">MKREHIPLPALTLAAAIFMATACQAQDDNAGFVPACADRPPANMVFMATACQAQDDNAGFVPACADVPAANMVDATACRASATPDEAKSPSHAAENTMQVAQSGGQAIGHYEFTRDTAEPTAIARGGVGGRSHVEARAAKDEKGGGGGWAGGLVGGGKGGKGGRGG</sequence>
<dbReference type="HOGENOM" id="CLU_1603250_0_0_1"/>
<name>T5AJI0_OPHSC</name>
<gene>
    <name evidence="3" type="ORF">OCS_01717</name>
</gene>
<accession>T5AJI0</accession>
<dbReference type="PROSITE" id="PS51257">
    <property type="entry name" value="PROKAR_LIPOPROTEIN"/>
    <property type="match status" value="1"/>
</dbReference>
<feature type="chain" id="PRO_5004606084" description="DUF1190 domain-containing protein" evidence="2">
    <location>
        <begin position="26"/>
        <end position="166"/>
    </location>
</feature>
<dbReference type="EMBL" id="KE652296">
    <property type="protein sequence ID" value="EQL02561.1"/>
    <property type="molecule type" value="Genomic_DNA"/>
</dbReference>
<dbReference type="Proteomes" id="UP000019374">
    <property type="component" value="Unassembled WGS sequence"/>
</dbReference>
<proteinExistence type="predicted"/>
<feature type="signal peptide" evidence="2">
    <location>
        <begin position="1"/>
        <end position="25"/>
    </location>
</feature>
<evidence type="ECO:0000313" key="4">
    <source>
        <dbReference type="Proteomes" id="UP000019374"/>
    </source>
</evidence>
<evidence type="ECO:0008006" key="5">
    <source>
        <dbReference type="Google" id="ProtNLM"/>
    </source>
</evidence>
<evidence type="ECO:0000256" key="1">
    <source>
        <dbReference type="SAM" id="MobiDB-lite"/>
    </source>
</evidence>
<feature type="compositionally biased region" description="Basic and acidic residues" evidence="1">
    <location>
        <begin position="132"/>
        <end position="144"/>
    </location>
</feature>
<organism evidence="3 4">
    <name type="scientific">Ophiocordyceps sinensis (strain Co18 / CGMCC 3.14243)</name>
    <name type="common">Yarsagumba caterpillar fungus</name>
    <name type="synonym">Hirsutella sinensis</name>
    <dbReference type="NCBI Taxonomy" id="911162"/>
    <lineage>
        <taxon>Eukaryota</taxon>
        <taxon>Fungi</taxon>
        <taxon>Dikarya</taxon>
        <taxon>Ascomycota</taxon>
        <taxon>Pezizomycotina</taxon>
        <taxon>Sordariomycetes</taxon>
        <taxon>Hypocreomycetidae</taxon>
        <taxon>Hypocreales</taxon>
        <taxon>Ophiocordycipitaceae</taxon>
        <taxon>Ophiocordyceps</taxon>
    </lineage>
</organism>
<reference evidence="3 4" key="1">
    <citation type="journal article" date="2013" name="Chin. Sci. Bull.">
        <title>Genome survey uncovers the secrets of sex and lifestyle in caterpillar fungus.</title>
        <authorList>
            <person name="Hu X."/>
            <person name="Zhang Y."/>
            <person name="Xiao G."/>
            <person name="Zheng P."/>
            <person name="Xia Y."/>
            <person name="Zhang X."/>
            <person name="St Leger R.J."/>
            <person name="Liu X."/>
            <person name="Wang C."/>
        </authorList>
    </citation>
    <scope>NUCLEOTIDE SEQUENCE [LARGE SCALE GENOMIC DNA]</scope>
    <source>
        <strain evidence="4">Co18 / CGMCC 3.14243</strain>
        <tissue evidence="3">Fruit-body</tissue>
    </source>
</reference>